<dbReference type="Proteomes" id="UP000030746">
    <property type="component" value="Unassembled WGS sequence"/>
</dbReference>
<evidence type="ECO:0000313" key="3">
    <source>
        <dbReference type="Proteomes" id="UP000030746"/>
    </source>
</evidence>
<keyword evidence="3" id="KW-1185">Reference proteome</keyword>
<reference evidence="2 3" key="1">
    <citation type="journal article" date="2013" name="Nature">
        <title>Insights into bilaterian evolution from three spiralian genomes.</title>
        <authorList>
            <person name="Simakov O."/>
            <person name="Marletaz F."/>
            <person name="Cho S.J."/>
            <person name="Edsinger-Gonzales E."/>
            <person name="Havlak P."/>
            <person name="Hellsten U."/>
            <person name="Kuo D.H."/>
            <person name="Larsson T."/>
            <person name="Lv J."/>
            <person name="Arendt D."/>
            <person name="Savage R."/>
            <person name="Osoegawa K."/>
            <person name="de Jong P."/>
            <person name="Grimwood J."/>
            <person name="Chapman J.A."/>
            <person name="Shapiro H."/>
            <person name="Aerts A."/>
            <person name="Otillar R.P."/>
            <person name="Terry A.Y."/>
            <person name="Boore J.L."/>
            <person name="Grigoriev I.V."/>
            <person name="Lindberg D.R."/>
            <person name="Seaver E.C."/>
            <person name="Weisblat D.A."/>
            <person name="Putnam N.H."/>
            <person name="Rokhsar D.S."/>
        </authorList>
    </citation>
    <scope>NUCLEOTIDE SEQUENCE [LARGE SCALE GENOMIC DNA]</scope>
</reference>
<dbReference type="GeneID" id="20235669"/>
<dbReference type="AlphaFoldDB" id="V4B4X6"/>
<feature type="region of interest" description="Disordered" evidence="1">
    <location>
        <begin position="347"/>
        <end position="382"/>
    </location>
</feature>
<evidence type="ECO:0000256" key="1">
    <source>
        <dbReference type="SAM" id="MobiDB-lite"/>
    </source>
</evidence>
<dbReference type="RefSeq" id="XP_009044098.1">
    <property type="nucleotide sequence ID" value="XM_009045850.1"/>
</dbReference>
<dbReference type="EMBL" id="KB199650">
    <property type="protein sequence ID" value="ESP05553.1"/>
    <property type="molecule type" value="Genomic_DNA"/>
</dbReference>
<feature type="region of interest" description="Disordered" evidence="1">
    <location>
        <begin position="185"/>
        <end position="206"/>
    </location>
</feature>
<feature type="region of interest" description="Disordered" evidence="1">
    <location>
        <begin position="242"/>
        <end position="275"/>
    </location>
</feature>
<dbReference type="CTD" id="20235669"/>
<protein>
    <submittedName>
        <fullName evidence="2">Uncharacterized protein</fullName>
    </submittedName>
</protein>
<feature type="compositionally biased region" description="Basic residues" evidence="1">
    <location>
        <begin position="260"/>
        <end position="275"/>
    </location>
</feature>
<gene>
    <name evidence="2" type="ORF">LOTGIDRAFT_152408</name>
</gene>
<accession>V4B4X6</accession>
<name>V4B4X6_LOTGI</name>
<organism evidence="2 3">
    <name type="scientific">Lottia gigantea</name>
    <name type="common">Giant owl limpet</name>
    <dbReference type="NCBI Taxonomy" id="225164"/>
    <lineage>
        <taxon>Eukaryota</taxon>
        <taxon>Metazoa</taxon>
        <taxon>Spiralia</taxon>
        <taxon>Lophotrochozoa</taxon>
        <taxon>Mollusca</taxon>
        <taxon>Gastropoda</taxon>
        <taxon>Patellogastropoda</taxon>
        <taxon>Lottioidea</taxon>
        <taxon>Lottiidae</taxon>
        <taxon>Lottia</taxon>
    </lineage>
</organism>
<evidence type="ECO:0000313" key="2">
    <source>
        <dbReference type="EMBL" id="ESP05553.1"/>
    </source>
</evidence>
<feature type="region of interest" description="Disordered" evidence="1">
    <location>
        <begin position="41"/>
        <end position="72"/>
    </location>
</feature>
<dbReference type="KEGG" id="lgi:LOTGIDRAFT_152408"/>
<feature type="compositionally biased region" description="Basic and acidic residues" evidence="1">
    <location>
        <begin position="48"/>
        <end position="59"/>
    </location>
</feature>
<sequence>MGGKISRPSCCYLSNCCTSVVGEFGDEPYSPTDQVISRIITEQGSGTKPEDSGTDELAKEVQPSNVAESDNVEESCNRQISEVGSTQSLALDELDTDIHGVPESDNVEQPESNEHFTTFDSDEYHNVPEFDNANAEPPINMPESIQDISTIENVEPSNTSSCSDLVDVVDTGSLGSLFSEEESFLNHLPRRDSQPRPRAAKGARTAHKISSEFVANIREEETETGSISSRNPSVISSAVEILSSRAPSTTGEHRHESRQGRRRARPRAARGQRTAHRLSEEFLLAPEREETPVAVEPVSVAVHVEEPQVEQITRTKVKKISIKQDVFEGAFGTFGEERIWVASKKSNTPSMKKSPKTSVVFPSASSSQLGAHGLPPRRRSPPRPEYCFAFEETLPSESMFLMPGEDLRDHEFNPGRPPNIPVPPSHSSGASALLPAVDFVLPGCVPDPPPPPKTRLSVTVITKEAEHDLEQNFARSKMYQPADKTAKKNMVVNIKKMTRTEKDPDLARRIQVLPQMEEKHKQLMGNAGNFTFSIG</sequence>
<dbReference type="HOGENOM" id="CLU_509322_0_0_1"/>
<proteinExistence type="predicted"/>